<accession>A0A9X6WGU8</accession>
<dbReference type="EMBL" id="NUVX01000125">
    <property type="protein sequence ID" value="PFJ24809.1"/>
    <property type="molecule type" value="Genomic_DNA"/>
</dbReference>
<feature type="transmembrane region" description="Helical" evidence="6">
    <location>
        <begin position="84"/>
        <end position="101"/>
    </location>
</feature>
<dbReference type="Gene3D" id="3.30.70.120">
    <property type="match status" value="1"/>
</dbReference>
<dbReference type="PANTHER" id="PTHR33545">
    <property type="entry name" value="UPF0750 MEMBRANE PROTEIN YITT-RELATED"/>
    <property type="match status" value="1"/>
</dbReference>
<evidence type="ECO:0000259" key="7">
    <source>
        <dbReference type="Pfam" id="PF10035"/>
    </source>
</evidence>
<dbReference type="InterPro" id="IPR051461">
    <property type="entry name" value="UPF0750_membrane"/>
</dbReference>
<keyword evidence="3 6" id="KW-0812">Transmembrane</keyword>
<evidence type="ECO:0000256" key="1">
    <source>
        <dbReference type="ARBA" id="ARBA00004651"/>
    </source>
</evidence>
<dbReference type="InterPro" id="IPR003740">
    <property type="entry name" value="YitT"/>
</dbReference>
<feature type="domain" description="DUF2179" evidence="7">
    <location>
        <begin position="226"/>
        <end position="280"/>
    </location>
</feature>
<evidence type="ECO:0000313" key="8">
    <source>
        <dbReference type="EMBL" id="PFJ24809.1"/>
    </source>
</evidence>
<dbReference type="CDD" id="cd16380">
    <property type="entry name" value="YitT_C"/>
    <property type="match status" value="1"/>
</dbReference>
<evidence type="ECO:0000256" key="5">
    <source>
        <dbReference type="ARBA" id="ARBA00023136"/>
    </source>
</evidence>
<evidence type="ECO:0000256" key="3">
    <source>
        <dbReference type="ARBA" id="ARBA00022692"/>
    </source>
</evidence>
<evidence type="ECO:0000256" key="4">
    <source>
        <dbReference type="ARBA" id="ARBA00022989"/>
    </source>
</evidence>
<sequence>MTVQKNKSMYLLRIIQKMFFITIGSFLMAAGLELFLVPNEIIDGGIVGVSIMLSSLTDVKLGILLMILNLPFLYIGYKQIGKTFAMCTLYGVAMMSIFTAFLHHTPVVTTDSILSTVFGGIILGAGVGIVIRSGGSLDGTEILAILLDKKVPFSVGQIVMFFNIFILGSAGFVFGWDKAMYSLLTYYIAFKTIDVVVAGLNESKVLWIISDNHTEIAESLMESLGRGVTYLNGEGAYRNEEKKIIFLIINRLEEAKVKSMVDEIDPEAFLAVGHINDVKGMHFNKKKVH</sequence>
<dbReference type="GO" id="GO:0005886">
    <property type="term" value="C:plasma membrane"/>
    <property type="evidence" value="ECO:0007669"/>
    <property type="project" value="UniProtKB-SubCell"/>
</dbReference>
<dbReference type="InterPro" id="IPR019264">
    <property type="entry name" value="DUF2179"/>
</dbReference>
<name>A0A9X6WGU8_BACTU</name>
<dbReference type="AlphaFoldDB" id="A0A9X6WGU8"/>
<feature type="transmembrane region" description="Helical" evidence="6">
    <location>
        <begin position="113"/>
        <end position="131"/>
    </location>
</feature>
<dbReference type="Proteomes" id="UP000224003">
    <property type="component" value="Unassembled WGS sequence"/>
</dbReference>
<keyword evidence="5 6" id="KW-0472">Membrane</keyword>
<keyword evidence="4 6" id="KW-1133">Transmembrane helix</keyword>
<feature type="transmembrane region" description="Helical" evidence="6">
    <location>
        <begin position="20"/>
        <end position="39"/>
    </location>
</feature>
<organism evidence="8 9">
    <name type="scientific">Bacillus thuringiensis</name>
    <dbReference type="NCBI Taxonomy" id="1428"/>
    <lineage>
        <taxon>Bacteria</taxon>
        <taxon>Bacillati</taxon>
        <taxon>Bacillota</taxon>
        <taxon>Bacilli</taxon>
        <taxon>Bacillales</taxon>
        <taxon>Bacillaceae</taxon>
        <taxon>Bacillus</taxon>
        <taxon>Bacillus cereus group</taxon>
    </lineage>
</organism>
<evidence type="ECO:0000256" key="6">
    <source>
        <dbReference type="SAM" id="Phobius"/>
    </source>
</evidence>
<dbReference type="PIRSF" id="PIRSF006483">
    <property type="entry name" value="Membrane_protein_YitT"/>
    <property type="match status" value="1"/>
</dbReference>
<feature type="transmembrane region" description="Helical" evidence="6">
    <location>
        <begin position="151"/>
        <end position="174"/>
    </location>
</feature>
<comment type="subcellular location">
    <subcellularLocation>
        <location evidence="1">Cell membrane</location>
        <topology evidence="1">Multi-pass membrane protein</topology>
    </subcellularLocation>
</comment>
<evidence type="ECO:0000256" key="2">
    <source>
        <dbReference type="ARBA" id="ARBA00022475"/>
    </source>
</evidence>
<dbReference type="InterPro" id="IPR015867">
    <property type="entry name" value="N-reg_PII/ATP_PRibTrfase_C"/>
</dbReference>
<dbReference type="Pfam" id="PF02588">
    <property type="entry name" value="YitT_membrane"/>
    <property type="match status" value="1"/>
</dbReference>
<dbReference type="RefSeq" id="WP_098517925.1">
    <property type="nucleotide sequence ID" value="NZ_NUVX01000125.1"/>
</dbReference>
<reference evidence="8 9" key="1">
    <citation type="submission" date="2017-09" db="EMBL/GenBank/DDBJ databases">
        <title>Large-scale bioinformatics analysis of Bacillus genomes uncovers conserved roles of natural products in bacterial physiology.</title>
        <authorList>
            <consortium name="Agbiome Team Llc"/>
            <person name="Bleich R.M."/>
            <person name="Grubbs K.J."/>
            <person name="Santa Maria K.C."/>
            <person name="Allen S.E."/>
            <person name="Farag S."/>
            <person name="Shank E.A."/>
            <person name="Bowers A."/>
        </authorList>
    </citation>
    <scope>NUCLEOTIDE SEQUENCE [LARGE SCALE GENOMIC DNA]</scope>
    <source>
        <strain evidence="8 9">AFS085496</strain>
    </source>
</reference>
<evidence type="ECO:0000313" key="9">
    <source>
        <dbReference type="Proteomes" id="UP000224003"/>
    </source>
</evidence>
<keyword evidence="2" id="KW-1003">Cell membrane</keyword>
<dbReference type="Pfam" id="PF10035">
    <property type="entry name" value="DUF2179"/>
    <property type="match status" value="1"/>
</dbReference>
<protein>
    <recommendedName>
        <fullName evidence="7">DUF2179 domain-containing protein</fullName>
    </recommendedName>
</protein>
<gene>
    <name evidence="8" type="ORF">COJ15_36195</name>
</gene>
<dbReference type="PANTHER" id="PTHR33545:SF3">
    <property type="entry name" value="UPF0750 MEMBRANE PROTEIN YQFU"/>
    <property type="match status" value="1"/>
</dbReference>
<comment type="caution">
    <text evidence="8">The sequence shown here is derived from an EMBL/GenBank/DDBJ whole genome shotgun (WGS) entry which is preliminary data.</text>
</comment>
<proteinExistence type="predicted"/>